<name>A0ABV1MRT8_9BACI</name>
<sequence length="47" mass="5449">MISKIKSVLDDFLWMDDDSQEDKNSFYKFGVTVNAISVTLFLTIIFI</sequence>
<organism evidence="2 3">
    <name type="scientific">Lysinibacillus zambalensis</name>
    <dbReference type="NCBI Taxonomy" id="3160866"/>
    <lineage>
        <taxon>Bacteria</taxon>
        <taxon>Bacillati</taxon>
        <taxon>Bacillota</taxon>
        <taxon>Bacilli</taxon>
        <taxon>Bacillales</taxon>
        <taxon>Bacillaceae</taxon>
        <taxon>Lysinibacillus</taxon>
    </lineage>
</organism>
<comment type="caution">
    <text evidence="2">The sequence shown here is derived from an EMBL/GenBank/DDBJ whole genome shotgun (WGS) entry which is preliminary data.</text>
</comment>
<evidence type="ECO:0000313" key="2">
    <source>
        <dbReference type="EMBL" id="MEQ6355225.1"/>
    </source>
</evidence>
<evidence type="ECO:0000256" key="1">
    <source>
        <dbReference type="SAM" id="Phobius"/>
    </source>
</evidence>
<evidence type="ECO:0008006" key="4">
    <source>
        <dbReference type="Google" id="ProtNLM"/>
    </source>
</evidence>
<proteinExistence type="predicted"/>
<keyword evidence="1" id="KW-0472">Membrane</keyword>
<keyword evidence="1" id="KW-0812">Transmembrane</keyword>
<evidence type="ECO:0000313" key="3">
    <source>
        <dbReference type="Proteomes" id="UP001478862"/>
    </source>
</evidence>
<keyword evidence="1" id="KW-1133">Transmembrane helix</keyword>
<reference evidence="2 3" key="1">
    <citation type="submission" date="2024-06" db="EMBL/GenBank/DDBJ databases">
        <title>Lysinibacillus zambalefons sp. nov., a Novel Firmicute Isolated from the Poon Bato Zambales Hyperalkaline Spring.</title>
        <authorList>
            <person name="Aja J.A."/>
            <person name="Lazaro J.E.H."/>
            <person name="Llorin L.D."/>
            <person name="Lim K.R."/>
            <person name="Teodosio J."/>
            <person name="Dalisay D.S."/>
        </authorList>
    </citation>
    <scope>NUCLEOTIDE SEQUENCE [LARGE SCALE GENOMIC DNA]</scope>
    <source>
        <strain evidence="2 3">M3</strain>
    </source>
</reference>
<gene>
    <name evidence="2" type="ORF">ABNX05_11405</name>
</gene>
<feature type="transmembrane region" description="Helical" evidence="1">
    <location>
        <begin position="26"/>
        <end position="46"/>
    </location>
</feature>
<dbReference type="RefSeq" id="WP_349659854.1">
    <property type="nucleotide sequence ID" value="NZ_JBEGDG010000007.1"/>
</dbReference>
<protein>
    <recommendedName>
        <fullName evidence="4">YqzM family protein</fullName>
    </recommendedName>
</protein>
<accession>A0ABV1MRT8</accession>
<keyword evidence="3" id="KW-1185">Reference proteome</keyword>
<dbReference type="Proteomes" id="UP001478862">
    <property type="component" value="Unassembled WGS sequence"/>
</dbReference>
<dbReference type="EMBL" id="JBEGDG010000007">
    <property type="protein sequence ID" value="MEQ6355225.1"/>
    <property type="molecule type" value="Genomic_DNA"/>
</dbReference>